<dbReference type="Proteomes" id="UP000182649">
    <property type="component" value="Unassembled WGS sequence"/>
</dbReference>
<protein>
    <recommendedName>
        <fullName evidence="1">Large polyvalent protein associated domain-containing protein</fullName>
    </recommendedName>
</protein>
<dbReference type="AlphaFoldDB" id="A0A1I7J2D0"/>
<gene>
    <name evidence="2" type="ORF">SAMN05216417_1431</name>
</gene>
<dbReference type="Pfam" id="PF18853">
    <property type="entry name" value="LPD37"/>
    <property type="match status" value="1"/>
</dbReference>
<sequence>MTALGHSRNAIDPDIAFVHEFLIELAGVEELFRFKTSNEISLEGVFAEVYPEADCLGENTRSYEWEWSAADHRYVFKSPDGALFYVFETR</sequence>
<evidence type="ECO:0000313" key="2">
    <source>
        <dbReference type="EMBL" id="SFU79231.1"/>
    </source>
</evidence>
<name>A0A1I7J2D0_9PROT</name>
<dbReference type="EMBL" id="FPBZ01000043">
    <property type="protein sequence ID" value="SFU79231.1"/>
    <property type="molecule type" value="Genomic_DNA"/>
</dbReference>
<dbReference type="OrthoDB" id="9041348at2"/>
<evidence type="ECO:0000259" key="1">
    <source>
        <dbReference type="Pfam" id="PF18853"/>
    </source>
</evidence>
<evidence type="ECO:0000313" key="3">
    <source>
        <dbReference type="Proteomes" id="UP000182649"/>
    </source>
</evidence>
<organism evidence="2 3">
    <name type="scientific">Nitrosospira multiformis</name>
    <dbReference type="NCBI Taxonomy" id="1231"/>
    <lineage>
        <taxon>Bacteria</taxon>
        <taxon>Pseudomonadati</taxon>
        <taxon>Pseudomonadota</taxon>
        <taxon>Betaproteobacteria</taxon>
        <taxon>Nitrosomonadales</taxon>
        <taxon>Nitrosomonadaceae</taxon>
        <taxon>Nitrosospira</taxon>
    </lineage>
</organism>
<dbReference type="InterPro" id="IPR041196">
    <property type="entry name" value="LPD37"/>
</dbReference>
<proteinExistence type="predicted"/>
<reference evidence="2 3" key="1">
    <citation type="submission" date="2016-10" db="EMBL/GenBank/DDBJ databases">
        <authorList>
            <person name="de Groot N.N."/>
        </authorList>
    </citation>
    <scope>NUCLEOTIDE SEQUENCE [LARGE SCALE GENOMIC DNA]</scope>
    <source>
        <strain evidence="2 3">Nl14</strain>
    </source>
</reference>
<dbReference type="RefSeq" id="WP_074976117.1">
    <property type="nucleotide sequence ID" value="NZ_FPBZ01000043.1"/>
</dbReference>
<accession>A0A1I7J2D0</accession>
<feature type="domain" description="Large polyvalent protein associated" evidence="1">
    <location>
        <begin position="21"/>
        <end position="89"/>
    </location>
</feature>